<organism evidence="6 7">
    <name type="scientific">Hoeflea poritis</name>
    <dbReference type="NCBI Taxonomy" id="2993659"/>
    <lineage>
        <taxon>Bacteria</taxon>
        <taxon>Pseudomonadati</taxon>
        <taxon>Pseudomonadota</taxon>
        <taxon>Alphaproteobacteria</taxon>
        <taxon>Hyphomicrobiales</taxon>
        <taxon>Rhizobiaceae</taxon>
        <taxon>Hoeflea</taxon>
    </lineage>
</organism>
<dbReference type="Pfam" id="PF00072">
    <property type="entry name" value="Response_reg"/>
    <property type="match status" value="1"/>
</dbReference>
<dbReference type="PRINTS" id="PR00038">
    <property type="entry name" value="HTHLUXR"/>
</dbReference>
<dbReference type="InterPro" id="IPR011006">
    <property type="entry name" value="CheY-like_superfamily"/>
</dbReference>
<dbReference type="SMART" id="SM00421">
    <property type="entry name" value="HTH_LUXR"/>
    <property type="match status" value="1"/>
</dbReference>
<dbReference type="Gene3D" id="3.40.50.2300">
    <property type="match status" value="1"/>
</dbReference>
<sequence length="217" mass="23681">MRSARSDGTRIRLVIVDDHDLLREGIRSRLAGEDSVDIVGEGSNGRQAVELCRSLEPDLVLLDISMPEMNGLEAAQKIKHTHPETKILFLSIYDNEEYVQEALRIGANGFVLKDVSKDEMINAIRSVAQGATYLGPQAAASLAGRTVDKLVPANDYGLTEREKQVLAAVSRGMTNRQIAEQLHISVRTVESHRLSIREKTGGGNAVALSKIANRLGL</sequence>
<feature type="modified residue" description="4-aspartylphosphate" evidence="3">
    <location>
        <position position="63"/>
    </location>
</feature>
<dbReference type="CDD" id="cd17535">
    <property type="entry name" value="REC_NarL-like"/>
    <property type="match status" value="1"/>
</dbReference>
<evidence type="ECO:0000256" key="3">
    <source>
        <dbReference type="PROSITE-ProRule" id="PRU00169"/>
    </source>
</evidence>
<dbReference type="PROSITE" id="PS50110">
    <property type="entry name" value="RESPONSE_REGULATORY"/>
    <property type="match status" value="1"/>
</dbReference>
<dbReference type="RefSeq" id="WP_271088037.1">
    <property type="nucleotide sequence ID" value="NZ_JAPJZH010000002.1"/>
</dbReference>
<dbReference type="SMART" id="SM00448">
    <property type="entry name" value="REC"/>
    <property type="match status" value="1"/>
</dbReference>
<dbReference type="InterPro" id="IPR058245">
    <property type="entry name" value="NreC/VraR/RcsB-like_REC"/>
</dbReference>
<proteinExistence type="predicted"/>
<keyword evidence="7" id="KW-1185">Reference proteome</keyword>
<name>A0ABT4VK75_9HYPH</name>
<evidence type="ECO:0000313" key="7">
    <source>
        <dbReference type="Proteomes" id="UP001148313"/>
    </source>
</evidence>
<keyword evidence="2" id="KW-0238">DNA-binding</keyword>
<dbReference type="SUPFAM" id="SSF52172">
    <property type="entry name" value="CheY-like"/>
    <property type="match status" value="1"/>
</dbReference>
<evidence type="ECO:0000313" key="6">
    <source>
        <dbReference type="EMBL" id="MDA4844507.1"/>
    </source>
</evidence>
<evidence type="ECO:0000259" key="5">
    <source>
        <dbReference type="PROSITE" id="PS50110"/>
    </source>
</evidence>
<evidence type="ECO:0000259" key="4">
    <source>
        <dbReference type="PROSITE" id="PS50043"/>
    </source>
</evidence>
<comment type="caution">
    <text evidence="6">The sequence shown here is derived from an EMBL/GenBank/DDBJ whole genome shotgun (WGS) entry which is preliminary data.</text>
</comment>
<gene>
    <name evidence="6" type="ORF">OOZ53_04055</name>
</gene>
<reference evidence="6" key="1">
    <citation type="submission" date="2022-11" db="EMBL/GenBank/DDBJ databases">
        <title>Hoeflea poritis sp. nov., isolated from scleractinian coral Porites lutea.</title>
        <authorList>
            <person name="Zhang G."/>
            <person name="Wei Q."/>
            <person name="Cai L."/>
        </authorList>
    </citation>
    <scope>NUCLEOTIDE SEQUENCE</scope>
    <source>
        <strain evidence="6">E7-10</strain>
    </source>
</reference>
<dbReference type="EMBL" id="JAPJZH010000002">
    <property type="protein sequence ID" value="MDA4844507.1"/>
    <property type="molecule type" value="Genomic_DNA"/>
</dbReference>
<dbReference type="PROSITE" id="PS00622">
    <property type="entry name" value="HTH_LUXR_1"/>
    <property type="match status" value="1"/>
</dbReference>
<feature type="domain" description="HTH luxR-type" evidence="4">
    <location>
        <begin position="151"/>
        <end position="216"/>
    </location>
</feature>
<dbReference type="InterPro" id="IPR001789">
    <property type="entry name" value="Sig_transdc_resp-reg_receiver"/>
</dbReference>
<dbReference type="SUPFAM" id="SSF46894">
    <property type="entry name" value="C-terminal effector domain of the bipartite response regulators"/>
    <property type="match status" value="1"/>
</dbReference>
<dbReference type="PROSITE" id="PS50043">
    <property type="entry name" value="HTH_LUXR_2"/>
    <property type="match status" value="1"/>
</dbReference>
<dbReference type="InterPro" id="IPR016032">
    <property type="entry name" value="Sig_transdc_resp-reg_C-effctor"/>
</dbReference>
<dbReference type="InterPro" id="IPR000792">
    <property type="entry name" value="Tscrpt_reg_LuxR_C"/>
</dbReference>
<feature type="domain" description="Response regulatory" evidence="5">
    <location>
        <begin position="12"/>
        <end position="128"/>
    </location>
</feature>
<dbReference type="Proteomes" id="UP001148313">
    <property type="component" value="Unassembled WGS sequence"/>
</dbReference>
<keyword evidence="1 3" id="KW-0597">Phosphoprotein</keyword>
<dbReference type="CDD" id="cd06170">
    <property type="entry name" value="LuxR_C_like"/>
    <property type="match status" value="1"/>
</dbReference>
<accession>A0ABT4VK75</accession>
<evidence type="ECO:0000256" key="2">
    <source>
        <dbReference type="ARBA" id="ARBA00023125"/>
    </source>
</evidence>
<protein>
    <submittedName>
        <fullName evidence="6">Response regulator transcription factor</fullName>
    </submittedName>
</protein>
<dbReference type="Pfam" id="PF00196">
    <property type="entry name" value="GerE"/>
    <property type="match status" value="1"/>
</dbReference>
<dbReference type="InterPro" id="IPR039420">
    <property type="entry name" value="WalR-like"/>
</dbReference>
<dbReference type="PANTHER" id="PTHR43214">
    <property type="entry name" value="TWO-COMPONENT RESPONSE REGULATOR"/>
    <property type="match status" value="1"/>
</dbReference>
<evidence type="ECO:0000256" key="1">
    <source>
        <dbReference type="ARBA" id="ARBA00022553"/>
    </source>
</evidence>